<dbReference type="Proteomes" id="UP000185405">
    <property type="component" value="Segment"/>
</dbReference>
<sequence length="137" mass="15263">MSVTTPDDKREIPCASGGTVPKIGFSRCNCPENCYHTDMTNKGTDMTATTTANETFQGWANYETWNASLWIANDEFLYNTARACVTFAEDGESVWSKFQRCMTDGQIGRMLGKTEDGVSWNDPAIDAAEMEEMMLDL</sequence>
<reference evidence="1 2" key="1">
    <citation type="submission" date="2013-12" db="EMBL/GenBank/DDBJ databases">
        <title>Ecological redundancy of diverse viral populations within a natural community.</title>
        <authorList>
            <person name="Gregory A.C."/>
            <person name="LaButti K."/>
            <person name="Copeland A."/>
            <person name="Woyke T."/>
            <person name="Sullivan M.B."/>
        </authorList>
    </citation>
    <scope>NUCLEOTIDE SEQUENCE [LARGE SCALE GENOMIC DNA]</scope>
    <source>
        <strain evidence="1">Syn7803US123</strain>
    </source>
</reference>
<dbReference type="Pfam" id="PF23907">
    <property type="entry name" value="DUF7249"/>
    <property type="match status" value="1"/>
</dbReference>
<proteinExistence type="predicted"/>
<name>A0A0E3HH23_9CAUD</name>
<accession>A0A0E3HH23</accession>
<dbReference type="InterPro" id="IPR055673">
    <property type="entry name" value="DUF7249"/>
</dbReference>
<dbReference type="EMBL" id="KJ019084">
    <property type="protein sequence ID" value="AIX27213.1"/>
    <property type="molecule type" value="Genomic_DNA"/>
</dbReference>
<protein>
    <submittedName>
        <fullName evidence="1">Uncharacterized protein</fullName>
    </submittedName>
</protein>
<organism evidence="1 2">
    <name type="scientific">Synechococcus phage ACG-2014a</name>
    <dbReference type="NCBI Taxonomy" id="1493507"/>
    <lineage>
        <taxon>Viruses</taxon>
        <taxon>Duplodnaviria</taxon>
        <taxon>Heunggongvirae</taxon>
        <taxon>Uroviricota</taxon>
        <taxon>Caudoviricetes</taxon>
        <taxon>Pantevenvirales</taxon>
        <taxon>Kyanoviridae</taxon>
        <taxon>Acionnavirus</taxon>
        <taxon>Acionnavirus monteraybay</taxon>
    </lineage>
</organism>
<evidence type="ECO:0000313" key="1">
    <source>
        <dbReference type="EMBL" id="AIX27213.1"/>
    </source>
</evidence>
<gene>
    <name evidence="1" type="ORF">Syn7803US123_62</name>
</gene>
<evidence type="ECO:0000313" key="2">
    <source>
        <dbReference type="Proteomes" id="UP000185405"/>
    </source>
</evidence>